<evidence type="ECO:0000313" key="1">
    <source>
        <dbReference type="EMBL" id="SVB85679.1"/>
    </source>
</evidence>
<gene>
    <name evidence="1" type="ORF">METZ01_LOCUS238533</name>
</gene>
<dbReference type="AlphaFoldDB" id="A0A382HEU1"/>
<accession>A0A382HEU1</accession>
<dbReference type="EMBL" id="UINC01060794">
    <property type="protein sequence ID" value="SVB85679.1"/>
    <property type="molecule type" value="Genomic_DNA"/>
</dbReference>
<reference evidence="1" key="1">
    <citation type="submission" date="2018-05" db="EMBL/GenBank/DDBJ databases">
        <authorList>
            <person name="Lanie J.A."/>
            <person name="Ng W.-L."/>
            <person name="Kazmierczak K.M."/>
            <person name="Andrzejewski T.M."/>
            <person name="Davidsen T.M."/>
            <person name="Wayne K.J."/>
            <person name="Tettelin H."/>
            <person name="Glass J.I."/>
            <person name="Rusch D."/>
            <person name="Podicherti R."/>
            <person name="Tsui H.-C.T."/>
            <person name="Winkler M.E."/>
        </authorList>
    </citation>
    <scope>NUCLEOTIDE SEQUENCE</scope>
</reference>
<proteinExistence type="predicted"/>
<name>A0A382HEU1_9ZZZZ</name>
<protein>
    <submittedName>
        <fullName evidence="1">Uncharacterized protein</fullName>
    </submittedName>
</protein>
<organism evidence="1">
    <name type="scientific">marine metagenome</name>
    <dbReference type="NCBI Taxonomy" id="408172"/>
    <lineage>
        <taxon>unclassified sequences</taxon>
        <taxon>metagenomes</taxon>
        <taxon>ecological metagenomes</taxon>
    </lineage>
</organism>
<sequence length="130" mass="15515">MPVWLKEYFRKESTPLSLGIFLMNGILPAGKKMWAFQYGPPSGHWLTRDYIGRQDPSVSILRHFGTPRWLGPENVAYSKHFPSYNKGHRFRIQVQVWIHKTEWHLRTFLLHKIHSLPEKALQIHQKEQMR</sequence>